<keyword evidence="1" id="KW-0732">Signal</keyword>
<feature type="signal peptide" evidence="1">
    <location>
        <begin position="1"/>
        <end position="20"/>
    </location>
</feature>
<dbReference type="EMBL" id="FNVG01000007">
    <property type="protein sequence ID" value="SEG13354.1"/>
    <property type="molecule type" value="Genomic_DNA"/>
</dbReference>
<reference evidence="3" key="1">
    <citation type="submission" date="2016-10" db="EMBL/GenBank/DDBJ databases">
        <authorList>
            <person name="Varghese N."/>
            <person name="Submissions S."/>
        </authorList>
    </citation>
    <scope>NUCLEOTIDE SEQUENCE [LARGE SCALE GENOMIC DNA]</scope>
    <source>
        <strain evidence="3">CGMCC 1.7062</strain>
    </source>
</reference>
<dbReference type="InterPro" id="IPR016895">
    <property type="entry name" value="UCP028680"/>
</dbReference>
<dbReference type="PIRSF" id="PIRSF028680">
    <property type="entry name" value="UCP028680"/>
    <property type="match status" value="1"/>
</dbReference>
<keyword evidence="3" id="KW-1185">Reference proteome</keyword>
<sequence length="157" mass="17137">MKAVSLYALPLVLFSATSLAVELPALPAQHNASPHNFFLSSGTKATNTDTFDEWSIDSGYSYSVFDSLDVYIGARLNNSNESNNGGILSGVSYQVSDRLSVQSTVRGYQVEENEQKQGAMAAEISSRVRLTENLDVHATFDFEKVQQGVEVGLGFRF</sequence>
<feature type="chain" id="PRO_5009289671" evidence="1">
    <location>
        <begin position="21"/>
        <end position="157"/>
    </location>
</feature>
<organism evidence="2 3">
    <name type="scientific">Vibrio hangzhouensis</name>
    <dbReference type="NCBI Taxonomy" id="462991"/>
    <lineage>
        <taxon>Bacteria</taxon>
        <taxon>Pseudomonadati</taxon>
        <taxon>Pseudomonadota</taxon>
        <taxon>Gammaproteobacteria</taxon>
        <taxon>Vibrionales</taxon>
        <taxon>Vibrionaceae</taxon>
        <taxon>Vibrio</taxon>
    </lineage>
</organism>
<proteinExistence type="predicted"/>
<accession>A0A1H5XNP7</accession>
<gene>
    <name evidence="2" type="ORF">SAMN04488244_107142</name>
</gene>
<evidence type="ECO:0000313" key="3">
    <source>
        <dbReference type="Proteomes" id="UP000236721"/>
    </source>
</evidence>
<dbReference type="SUPFAM" id="SSF56925">
    <property type="entry name" value="OMPA-like"/>
    <property type="match status" value="1"/>
</dbReference>
<evidence type="ECO:0000256" key="1">
    <source>
        <dbReference type="SAM" id="SignalP"/>
    </source>
</evidence>
<dbReference type="OrthoDB" id="5902984at2"/>
<name>A0A1H5XNP7_9VIBR</name>
<evidence type="ECO:0000313" key="2">
    <source>
        <dbReference type="EMBL" id="SEG13354.1"/>
    </source>
</evidence>
<dbReference type="Proteomes" id="UP000236721">
    <property type="component" value="Unassembled WGS sequence"/>
</dbReference>
<dbReference type="InterPro" id="IPR011250">
    <property type="entry name" value="OMP/PagP_B-barrel"/>
</dbReference>
<dbReference type="RefSeq" id="WP_103880111.1">
    <property type="nucleotide sequence ID" value="NZ_FNVG01000007.1"/>
</dbReference>
<dbReference type="AlphaFoldDB" id="A0A1H5XNP7"/>
<protein>
    <submittedName>
        <fullName evidence="2">Uncharacterized protein</fullName>
    </submittedName>
</protein>